<feature type="region of interest" description="Disordered" evidence="10">
    <location>
        <begin position="1"/>
        <end position="32"/>
    </location>
</feature>
<evidence type="ECO:0000256" key="6">
    <source>
        <dbReference type="ARBA" id="ARBA00023006"/>
    </source>
</evidence>
<dbReference type="GO" id="GO:0042147">
    <property type="term" value="P:retrograde transport, endosome to Golgi"/>
    <property type="evidence" value="ECO:0007669"/>
    <property type="project" value="InterPro"/>
</dbReference>
<comment type="caution">
    <text evidence="12">The sequence shown here is derived from an EMBL/GenBank/DDBJ whole genome shotgun (WGS) entry which is preliminary data.</text>
</comment>
<dbReference type="GO" id="GO:0006914">
    <property type="term" value="P:autophagy"/>
    <property type="evidence" value="ECO:0007669"/>
    <property type="project" value="UniProtKB-KW"/>
</dbReference>
<organism evidence="12 13">
    <name type="scientific">Taphrina deformans (strain PYCC 5710 / ATCC 11124 / CBS 356.35 / IMI 108563 / JCM 9778 / NBRC 8474)</name>
    <name type="common">Peach leaf curl fungus</name>
    <name type="synonym">Lalaria deformans</name>
    <dbReference type="NCBI Taxonomy" id="1097556"/>
    <lineage>
        <taxon>Eukaryota</taxon>
        <taxon>Fungi</taxon>
        <taxon>Dikarya</taxon>
        <taxon>Ascomycota</taxon>
        <taxon>Taphrinomycotina</taxon>
        <taxon>Taphrinomycetes</taxon>
        <taxon>Taphrinales</taxon>
        <taxon>Taphrinaceae</taxon>
        <taxon>Taphrina</taxon>
    </lineage>
</organism>
<dbReference type="Pfam" id="PF00787">
    <property type="entry name" value="PX"/>
    <property type="match status" value="1"/>
</dbReference>
<feature type="domain" description="PX" evidence="11">
    <location>
        <begin position="72"/>
        <end position="190"/>
    </location>
</feature>
<dbReference type="PANTHER" id="PTHR46979:SF2">
    <property type="entry name" value="SORTING NEXIN-41"/>
    <property type="match status" value="1"/>
</dbReference>
<dbReference type="GO" id="GO:0015031">
    <property type="term" value="P:protein transport"/>
    <property type="evidence" value="ECO:0007669"/>
    <property type="project" value="UniProtKB-KW"/>
</dbReference>
<dbReference type="PANTHER" id="PTHR46979">
    <property type="entry name" value="SORTING NEXIN-41"/>
    <property type="match status" value="1"/>
</dbReference>
<evidence type="ECO:0000259" key="11">
    <source>
        <dbReference type="PROSITE" id="PS50195"/>
    </source>
</evidence>
<evidence type="ECO:0000256" key="2">
    <source>
        <dbReference type="ARBA" id="ARBA00010883"/>
    </source>
</evidence>
<dbReference type="VEuPathDB" id="FungiDB:TAPDE_002994"/>
<evidence type="ECO:0000256" key="8">
    <source>
        <dbReference type="ARBA" id="ARBA00023136"/>
    </source>
</evidence>
<evidence type="ECO:0000256" key="5">
    <source>
        <dbReference type="ARBA" id="ARBA00022927"/>
    </source>
</evidence>
<gene>
    <name evidence="12" type="ORF">TAPDE_002994</name>
</gene>
<dbReference type="EMBL" id="CAHR02000107">
    <property type="protein sequence ID" value="CCG82875.1"/>
    <property type="molecule type" value="Genomic_DNA"/>
</dbReference>
<name>R4XB93_TAPDE</name>
<dbReference type="InterPro" id="IPR027267">
    <property type="entry name" value="AH/BAR_dom_sf"/>
</dbReference>
<dbReference type="PROSITE" id="PS50195">
    <property type="entry name" value="PX"/>
    <property type="match status" value="1"/>
</dbReference>
<evidence type="ECO:0000313" key="13">
    <source>
        <dbReference type="Proteomes" id="UP000013776"/>
    </source>
</evidence>
<dbReference type="AlphaFoldDB" id="R4XB93"/>
<feature type="coiled-coil region" evidence="9">
    <location>
        <begin position="358"/>
        <end position="385"/>
    </location>
</feature>
<accession>R4XB93</accession>
<reference evidence="12 13" key="1">
    <citation type="journal article" date="2013" name="MBio">
        <title>Genome sequencing of the plant pathogen Taphrina deformans, the causal agent of peach leaf curl.</title>
        <authorList>
            <person name="Cisse O.H."/>
            <person name="Almeida J.M.G.C.F."/>
            <person name="Fonseca A."/>
            <person name="Kumar A.A."/>
            <person name="Salojaervi J."/>
            <person name="Overmyer K."/>
            <person name="Hauser P.M."/>
            <person name="Pagni M."/>
        </authorList>
    </citation>
    <scope>NUCLEOTIDE SEQUENCE [LARGE SCALE GENOMIC DNA]</scope>
    <source>
        <strain evidence="13">PYCC 5710 / ATCC 11124 / CBS 356.35 / IMI 108563 / JCM 9778 / NBRC 8474</strain>
    </source>
</reference>
<evidence type="ECO:0000256" key="3">
    <source>
        <dbReference type="ARBA" id="ARBA00022448"/>
    </source>
</evidence>
<keyword evidence="13" id="KW-1185">Reference proteome</keyword>
<dbReference type="OrthoDB" id="289314at2759"/>
<evidence type="ECO:0000256" key="1">
    <source>
        <dbReference type="ARBA" id="ARBA00004481"/>
    </source>
</evidence>
<evidence type="ECO:0000256" key="7">
    <source>
        <dbReference type="ARBA" id="ARBA00023121"/>
    </source>
</evidence>
<dbReference type="CDD" id="cd06867">
    <property type="entry name" value="PX_SNX41_42"/>
    <property type="match status" value="1"/>
</dbReference>
<dbReference type="GO" id="GO:0035091">
    <property type="term" value="F:phosphatidylinositol binding"/>
    <property type="evidence" value="ECO:0007669"/>
    <property type="project" value="InterPro"/>
</dbReference>
<dbReference type="GO" id="GO:0010008">
    <property type="term" value="C:endosome membrane"/>
    <property type="evidence" value="ECO:0007669"/>
    <property type="project" value="UniProtKB-SubCell"/>
</dbReference>
<dbReference type="GO" id="GO:0005829">
    <property type="term" value="C:cytosol"/>
    <property type="evidence" value="ECO:0007669"/>
    <property type="project" value="GOC"/>
</dbReference>
<dbReference type="InterPro" id="IPR036871">
    <property type="entry name" value="PX_dom_sf"/>
</dbReference>
<protein>
    <submittedName>
        <fullName evidence="12">Autophagy protein Atg20</fullName>
    </submittedName>
</protein>
<dbReference type="SUPFAM" id="SSF64268">
    <property type="entry name" value="PX domain"/>
    <property type="match status" value="1"/>
</dbReference>
<dbReference type="eggNOG" id="KOG2273">
    <property type="taxonomic scope" value="Eukaryota"/>
</dbReference>
<keyword evidence="9" id="KW-0175">Coiled coil</keyword>
<evidence type="ECO:0000313" key="12">
    <source>
        <dbReference type="EMBL" id="CCG82875.1"/>
    </source>
</evidence>
<comment type="similarity">
    <text evidence="2">Belongs to the sorting nexin family.</text>
</comment>
<dbReference type="Gene3D" id="3.30.1520.10">
    <property type="entry name" value="Phox-like domain"/>
    <property type="match status" value="1"/>
</dbReference>
<feature type="region of interest" description="Disordered" evidence="10">
    <location>
        <begin position="392"/>
        <end position="420"/>
    </location>
</feature>
<dbReference type="STRING" id="1097556.R4XB93"/>
<dbReference type="InterPro" id="IPR051079">
    <property type="entry name" value="Sorting_Nexin_Autophagy"/>
</dbReference>
<keyword evidence="3" id="KW-0813">Transport</keyword>
<keyword evidence="6" id="KW-0072">Autophagy</keyword>
<dbReference type="InterPro" id="IPR044106">
    <property type="entry name" value="PX_Snx41/Atg20"/>
</dbReference>
<proteinExistence type="inferred from homology"/>
<keyword evidence="4" id="KW-0967">Endosome</keyword>
<evidence type="ECO:0000256" key="4">
    <source>
        <dbReference type="ARBA" id="ARBA00022753"/>
    </source>
</evidence>
<keyword evidence="7" id="KW-0446">Lipid-binding</keyword>
<keyword evidence="8" id="KW-0472">Membrane</keyword>
<dbReference type="Proteomes" id="UP000013776">
    <property type="component" value="Unassembled WGS sequence"/>
</dbReference>
<dbReference type="Gene3D" id="1.20.1270.60">
    <property type="entry name" value="Arfaptin homology (AH) domain/BAR domain"/>
    <property type="match status" value="1"/>
</dbReference>
<dbReference type="InterPro" id="IPR001683">
    <property type="entry name" value="PX_dom"/>
</dbReference>
<keyword evidence="5" id="KW-0653">Protein transport</keyword>
<comment type="subcellular location">
    <subcellularLocation>
        <location evidence="1">Endosome membrane</location>
        <topology evidence="1">Peripheral membrane protein</topology>
    </subcellularLocation>
</comment>
<evidence type="ECO:0000256" key="10">
    <source>
        <dbReference type="SAM" id="MobiDB-lite"/>
    </source>
</evidence>
<sequence>MSYEDNNPFGEDEERPSFLSQSQHDNEPEDASAAAPFTMHENHVPVFPKPARSISNFVGRCQRIDQIPDYLEAGGSISIVDAGKNNEGSGGSFISYTIRTGDLEVRRRYSEFESLRASLARLYPCLIVPPIPEKQSLTDYTAGTAKAREDVATIEHRKRMLEQFLRRTAVHKILKYEKTFHKFLDSNVSWSEVLISPPVSLLPKNILRAPPSDPAKAHGDLAYANLPIPAHTSKASKIASDPVSTRLLSVEKTSKDFEAILSSTLEKTNRRILKRFGDLSVDYNELGANYNAFSLSEAPQIAGSIEKLGQACDETYLAMANLGFSLSNAFSEPLGEQTQMLAIIRQVLKYRRQKMTQVEQTGDLLQQKRESLESLERSEVEAKRIDGVLNQMTHDTPAGEFPPTHDPQPQSSPPKSKTSIGGFFGLGKLNHAIHSLTDTDPALSRRNRIGSTKELISSLEVASQNSARDLKYIDETISAEIDEWEESRRRDWSQLTASVGNSYVEWAKKCLESWEETERTIEEIPAREFF</sequence>
<dbReference type="SMART" id="SM00312">
    <property type="entry name" value="PX"/>
    <property type="match status" value="1"/>
</dbReference>
<evidence type="ECO:0000256" key="9">
    <source>
        <dbReference type="SAM" id="Coils"/>
    </source>
</evidence>